<evidence type="ECO:0000259" key="6">
    <source>
        <dbReference type="Pfam" id="PF12698"/>
    </source>
</evidence>
<organism evidence="7 8">
    <name type="scientific">Youngiibacter multivorans</name>
    <dbReference type="NCBI Taxonomy" id="937251"/>
    <lineage>
        <taxon>Bacteria</taxon>
        <taxon>Bacillati</taxon>
        <taxon>Bacillota</taxon>
        <taxon>Clostridia</taxon>
        <taxon>Eubacteriales</taxon>
        <taxon>Clostridiaceae</taxon>
        <taxon>Youngiibacter</taxon>
    </lineage>
</organism>
<evidence type="ECO:0000256" key="2">
    <source>
        <dbReference type="ARBA" id="ARBA00022692"/>
    </source>
</evidence>
<keyword evidence="3 5" id="KW-1133">Transmembrane helix</keyword>
<evidence type="ECO:0000256" key="3">
    <source>
        <dbReference type="ARBA" id="ARBA00022989"/>
    </source>
</evidence>
<dbReference type="Proteomes" id="UP001519271">
    <property type="component" value="Unassembled WGS sequence"/>
</dbReference>
<proteinExistence type="predicted"/>
<evidence type="ECO:0000256" key="4">
    <source>
        <dbReference type="ARBA" id="ARBA00023136"/>
    </source>
</evidence>
<feature type="transmembrane region" description="Helical" evidence="5">
    <location>
        <begin position="248"/>
        <end position="272"/>
    </location>
</feature>
<evidence type="ECO:0000256" key="1">
    <source>
        <dbReference type="ARBA" id="ARBA00004141"/>
    </source>
</evidence>
<gene>
    <name evidence="7" type="ORF">J2Z34_003241</name>
</gene>
<feature type="transmembrane region" description="Helical" evidence="5">
    <location>
        <begin position="190"/>
        <end position="214"/>
    </location>
</feature>
<keyword evidence="8" id="KW-1185">Reference proteome</keyword>
<evidence type="ECO:0000313" key="7">
    <source>
        <dbReference type="EMBL" id="MBP1920726.1"/>
    </source>
</evidence>
<dbReference type="InterPro" id="IPR013525">
    <property type="entry name" value="ABC2_TM"/>
</dbReference>
<protein>
    <submittedName>
        <fullName evidence="7">ABC-2 type transport system permease protein</fullName>
    </submittedName>
</protein>
<name>A0ABS4G861_9CLOT</name>
<feature type="transmembrane region" description="Helical" evidence="5">
    <location>
        <begin position="220"/>
        <end position="241"/>
    </location>
</feature>
<comment type="caution">
    <text evidence="7">The sequence shown here is derived from an EMBL/GenBank/DDBJ whole genome shotgun (WGS) entry which is preliminary data.</text>
</comment>
<dbReference type="Pfam" id="PF12698">
    <property type="entry name" value="ABC2_membrane_3"/>
    <property type="match status" value="1"/>
</dbReference>
<evidence type="ECO:0000313" key="8">
    <source>
        <dbReference type="Proteomes" id="UP001519271"/>
    </source>
</evidence>
<sequence length="332" mass="35849">MRRVLVLFMKELKTGLRDSMIVYILIAPFILALILKAISASVSATTINIAVDGTVSEETSAILSEYAEVTRYGSKDEAIRRIGDSDDVFGLTMEGDRYTIISQGDEMERSAELLEGIINHISNLDTPKAIGVSVTDIGWKLSPLSQYGGSLLAIFVSVFGGMVILIGLVQEKQEKTITALNVSPIGKVELAAGKAALGFLFPLAQVVGVIALMGYEGIDYPMVMAVTVSIAFISVIVGFVIGANNDNVIGAIAGMKILFVPILASVFGAILLKESLQFLLYWSPFYWAFKAMNKIVLNEATWPMIASYSGIILAITCAVFILLRKKIQHGLV</sequence>
<comment type="subcellular location">
    <subcellularLocation>
        <location evidence="1">Membrane</location>
        <topology evidence="1">Multi-pass membrane protein</topology>
    </subcellularLocation>
</comment>
<dbReference type="RefSeq" id="WP_209460888.1">
    <property type="nucleotide sequence ID" value="NZ_JAGGKC010000038.1"/>
</dbReference>
<feature type="transmembrane region" description="Helical" evidence="5">
    <location>
        <begin position="147"/>
        <end position="169"/>
    </location>
</feature>
<accession>A0ABS4G861</accession>
<feature type="domain" description="ABC-2 type transporter transmembrane" evidence="6">
    <location>
        <begin position="19"/>
        <end position="323"/>
    </location>
</feature>
<dbReference type="EMBL" id="JAGGKC010000038">
    <property type="protein sequence ID" value="MBP1920726.1"/>
    <property type="molecule type" value="Genomic_DNA"/>
</dbReference>
<reference evidence="7 8" key="1">
    <citation type="submission" date="2021-03" db="EMBL/GenBank/DDBJ databases">
        <title>Genomic Encyclopedia of Type Strains, Phase IV (KMG-IV): sequencing the most valuable type-strain genomes for metagenomic binning, comparative biology and taxonomic classification.</title>
        <authorList>
            <person name="Goeker M."/>
        </authorList>
    </citation>
    <scope>NUCLEOTIDE SEQUENCE [LARGE SCALE GENOMIC DNA]</scope>
    <source>
        <strain evidence="7 8">DSM 6139</strain>
    </source>
</reference>
<feature type="transmembrane region" description="Helical" evidence="5">
    <location>
        <begin position="20"/>
        <end position="38"/>
    </location>
</feature>
<keyword evidence="2 5" id="KW-0812">Transmembrane</keyword>
<evidence type="ECO:0000256" key="5">
    <source>
        <dbReference type="SAM" id="Phobius"/>
    </source>
</evidence>
<feature type="transmembrane region" description="Helical" evidence="5">
    <location>
        <begin position="302"/>
        <end position="323"/>
    </location>
</feature>
<keyword evidence="4 5" id="KW-0472">Membrane</keyword>